<evidence type="ECO:0000313" key="2">
    <source>
        <dbReference type="EMBL" id="ATU20008.1"/>
    </source>
</evidence>
<protein>
    <submittedName>
        <fullName evidence="2">Uncharacterized protein</fullName>
    </submittedName>
</protein>
<name>A0A2D3D4I6_9BIFI</name>
<dbReference type="Proteomes" id="UP000229907">
    <property type="component" value="Chromosome"/>
</dbReference>
<proteinExistence type="predicted"/>
<accession>A0A2D3D4I6</accession>
<dbReference type="EMBL" id="CP018044">
    <property type="protein sequence ID" value="ATU20008.1"/>
    <property type="molecule type" value="Genomic_DNA"/>
</dbReference>
<feature type="region of interest" description="Disordered" evidence="1">
    <location>
        <begin position="413"/>
        <end position="448"/>
    </location>
</feature>
<reference evidence="2 3" key="1">
    <citation type="submission" date="2016-11" db="EMBL/GenBank/DDBJ databases">
        <title>complete genome sequence of Bifidobacterium choerinum strain FMB-1.</title>
        <authorList>
            <person name="Park C.-S."/>
            <person name="Jung D.-H."/>
            <person name="Choi D.-S."/>
        </authorList>
    </citation>
    <scope>NUCLEOTIDE SEQUENCE [LARGE SCALE GENOMIC DNA]</scope>
    <source>
        <strain evidence="2 3">FMB-1</strain>
    </source>
</reference>
<evidence type="ECO:0000313" key="3">
    <source>
        <dbReference type="Proteomes" id="UP000229907"/>
    </source>
</evidence>
<organism evidence="2 3">
    <name type="scientific">Bifidobacterium choerinum</name>
    <dbReference type="NCBI Taxonomy" id="35760"/>
    <lineage>
        <taxon>Bacteria</taxon>
        <taxon>Bacillati</taxon>
        <taxon>Actinomycetota</taxon>
        <taxon>Actinomycetes</taxon>
        <taxon>Bifidobacteriales</taxon>
        <taxon>Bifidobacteriaceae</taxon>
        <taxon>Bifidobacterium</taxon>
    </lineage>
</organism>
<dbReference type="KEGG" id="bcho:BcFMB_02640"/>
<gene>
    <name evidence="2" type="ORF">BcFMB_02640</name>
</gene>
<evidence type="ECO:0000256" key="1">
    <source>
        <dbReference type="SAM" id="MobiDB-lite"/>
    </source>
</evidence>
<feature type="compositionally biased region" description="Low complexity" evidence="1">
    <location>
        <begin position="421"/>
        <end position="437"/>
    </location>
</feature>
<sequence length="480" mass="53193">MDTAWQYIPMARTRIVTAEDVVLEFQNDLPASVSFCCPSCNQPVHLNRGNIEYAAIAGTPRQCTRARSPRRPHDAPRRTVHAHFKHTKNNPAAKLCDRYQASIGAHTPSVPPALPMFLRRDRSSVNTATNADNPHTATFHLELSVRRRSLGCDLINELRADHAVLTVDHDSHSLADLVSDRRRTIRLKDPAFQLRARITVSERWQRNVGVPEDGERAFVFTAEFGPNGGRRLTAGSSLHAGFDYYVIVRPRELHVLQTCFDIANAVGTLPSSHGDLLVVRIVTLEDSLQRGQANFWLADHGFRLTSLDLDAVPVWPPQLHANGIDEPLFTKSFQIYQTPFATCDDVQVSDTIDFPPLHCDLPDPRRAGLLGFTQIGRRCTQTEGACCFLRANGHLPWSAYALSRAYPEGLDLADPPDLRPAEPSAAADAAVSSSSAPTLQRAQRQRANRHYDVAQMRAGLPTCHGLPSAVTVARIRSARR</sequence>
<dbReference type="AlphaFoldDB" id="A0A2D3D4I6"/>
<dbReference type="RefSeq" id="WP_099720977.1">
    <property type="nucleotide sequence ID" value="NZ_CP018044.1"/>
</dbReference>